<dbReference type="Gene3D" id="3.40.1160.10">
    <property type="entry name" value="Acetylglutamate kinase-like"/>
    <property type="match status" value="1"/>
</dbReference>
<feature type="domain" description="Aspartate/glutamate/uridylate kinase" evidence="14">
    <location>
        <begin position="1"/>
        <end position="215"/>
    </location>
</feature>
<gene>
    <name evidence="15" type="ORF">HMPREF9193_00997</name>
</gene>
<evidence type="ECO:0000256" key="5">
    <source>
        <dbReference type="ARBA" id="ARBA00016403"/>
    </source>
</evidence>
<dbReference type="Proteomes" id="UP000016649">
    <property type="component" value="Unassembled WGS sequence"/>
</dbReference>
<evidence type="ECO:0000259" key="14">
    <source>
        <dbReference type="Pfam" id="PF00696"/>
    </source>
</evidence>
<comment type="subcellular location">
    <subcellularLocation>
        <location evidence="1">Cytoplasm</location>
    </subcellularLocation>
</comment>
<dbReference type="RefSeq" id="WP_021687211.1">
    <property type="nucleotide sequence ID" value="NZ_KI260564.1"/>
</dbReference>
<dbReference type="PANTHER" id="PTHR42833">
    <property type="entry name" value="URIDYLATE KINASE"/>
    <property type="match status" value="1"/>
</dbReference>
<comment type="catalytic activity">
    <reaction evidence="13">
        <text>UMP + ATP = UDP + ADP</text>
        <dbReference type="Rhea" id="RHEA:24400"/>
        <dbReference type="ChEBI" id="CHEBI:30616"/>
        <dbReference type="ChEBI" id="CHEBI:57865"/>
        <dbReference type="ChEBI" id="CHEBI:58223"/>
        <dbReference type="ChEBI" id="CHEBI:456216"/>
        <dbReference type="EC" id="2.7.4.22"/>
    </reaction>
</comment>
<organism evidence="15 16">
    <name type="scientific">Treponema lecithinolyticum ATCC 700332</name>
    <dbReference type="NCBI Taxonomy" id="1321815"/>
    <lineage>
        <taxon>Bacteria</taxon>
        <taxon>Pseudomonadati</taxon>
        <taxon>Spirochaetota</taxon>
        <taxon>Spirochaetia</taxon>
        <taxon>Spirochaetales</taxon>
        <taxon>Treponemataceae</taxon>
        <taxon>Treponema</taxon>
    </lineage>
</organism>
<dbReference type="EC" id="2.7.4.22" evidence="4"/>
<evidence type="ECO:0000256" key="8">
    <source>
        <dbReference type="ARBA" id="ARBA00022741"/>
    </source>
</evidence>
<dbReference type="InterPro" id="IPR001048">
    <property type="entry name" value="Asp/Glu/Uridylate_kinase"/>
</dbReference>
<accession>A0ABN0NZ61</accession>
<dbReference type="SUPFAM" id="SSF53633">
    <property type="entry name" value="Carbamate kinase-like"/>
    <property type="match status" value="1"/>
</dbReference>
<keyword evidence="6" id="KW-0963">Cytoplasm</keyword>
<evidence type="ECO:0000256" key="9">
    <source>
        <dbReference type="ARBA" id="ARBA00022777"/>
    </source>
</evidence>
<protein>
    <recommendedName>
        <fullName evidence="5">Uridylate kinase</fullName>
        <ecNumber evidence="4">2.7.4.22</ecNumber>
    </recommendedName>
    <alternativeName>
        <fullName evidence="12">Uridine monophosphate kinase</fullName>
    </alternativeName>
</protein>
<reference evidence="15 16" key="1">
    <citation type="submission" date="2013-08" db="EMBL/GenBank/DDBJ databases">
        <authorList>
            <person name="Weinstock G."/>
            <person name="Sodergren E."/>
            <person name="Wylie T."/>
            <person name="Fulton L."/>
            <person name="Fulton R."/>
            <person name="Fronick C."/>
            <person name="O'Laughlin M."/>
            <person name="Godfrey J."/>
            <person name="Miner T."/>
            <person name="Herter B."/>
            <person name="Appelbaum E."/>
            <person name="Cordes M."/>
            <person name="Lek S."/>
            <person name="Wollam A."/>
            <person name="Pepin K.H."/>
            <person name="Palsikar V.B."/>
            <person name="Mitreva M."/>
            <person name="Wilson R.K."/>
        </authorList>
    </citation>
    <scope>NUCLEOTIDE SEQUENCE [LARGE SCALE GENOMIC DNA]</scope>
    <source>
        <strain evidence="15 16">ATCC 700332</strain>
    </source>
</reference>
<dbReference type="NCBIfam" id="TIGR02076">
    <property type="entry name" value="pyrH_arch"/>
    <property type="match status" value="1"/>
</dbReference>
<comment type="pathway">
    <text evidence="2">Pyrimidine metabolism; CTP biosynthesis via de novo pathway; UDP from UMP (UMPK route): step 1/1.</text>
</comment>
<evidence type="ECO:0000256" key="4">
    <source>
        <dbReference type="ARBA" id="ARBA00012899"/>
    </source>
</evidence>
<keyword evidence="7" id="KW-0808">Transferase</keyword>
<proteinExistence type="inferred from homology"/>
<keyword evidence="9 15" id="KW-0418">Kinase</keyword>
<dbReference type="GO" id="GO:0016301">
    <property type="term" value="F:kinase activity"/>
    <property type="evidence" value="ECO:0007669"/>
    <property type="project" value="UniProtKB-KW"/>
</dbReference>
<evidence type="ECO:0000313" key="15">
    <source>
        <dbReference type="EMBL" id="ERJ93324.1"/>
    </source>
</evidence>
<comment type="similarity">
    <text evidence="3">Belongs to the UMP kinase family.</text>
</comment>
<evidence type="ECO:0000256" key="11">
    <source>
        <dbReference type="ARBA" id="ARBA00022975"/>
    </source>
</evidence>
<evidence type="ECO:0000256" key="1">
    <source>
        <dbReference type="ARBA" id="ARBA00004496"/>
    </source>
</evidence>
<comment type="caution">
    <text evidence="15">The sequence shown here is derived from an EMBL/GenBank/DDBJ whole genome shotgun (WGS) entry which is preliminary data.</text>
</comment>
<keyword evidence="8" id="KW-0547">Nucleotide-binding</keyword>
<dbReference type="InterPro" id="IPR011817">
    <property type="entry name" value="Uridylate_kinase"/>
</dbReference>
<evidence type="ECO:0000256" key="13">
    <source>
        <dbReference type="ARBA" id="ARBA00047767"/>
    </source>
</evidence>
<keyword evidence="10" id="KW-0067">ATP-binding</keyword>
<evidence type="ECO:0000256" key="2">
    <source>
        <dbReference type="ARBA" id="ARBA00004791"/>
    </source>
</evidence>
<sequence>MVKVLSVGGSIICPGEPDTAFLTAFSAMIRSWLDENAERKLILVAGGGGPARIYQKAYRDVCSIASAGSHTTALSLYNADEADWLGITATKMNAQLLKAIFSGLCTQEVINDPTASIEFSGRILVASGWKPGFSTDTDAVYLAERFGAKTIINLSNIEKIYTDDPKTNPNAQPLDSIGWSDFRKMVGDEWVPGKNCPFDPVASKRAEQDGISVICAGGKDINNILAVLNEQNFVGTVIS</sequence>
<evidence type="ECO:0000256" key="10">
    <source>
        <dbReference type="ARBA" id="ARBA00022840"/>
    </source>
</evidence>
<evidence type="ECO:0000256" key="12">
    <source>
        <dbReference type="ARBA" id="ARBA00032092"/>
    </source>
</evidence>
<name>A0ABN0NZ61_TRELE</name>
<evidence type="ECO:0000256" key="7">
    <source>
        <dbReference type="ARBA" id="ARBA00022679"/>
    </source>
</evidence>
<dbReference type="PIRSF" id="PIRSF005650">
    <property type="entry name" value="Uridylate_kin"/>
    <property type="match status" value="1"/>
</dbReference>
<keyword evidence="11" id="KW-0665">Pyrimidine biosynthesis</keyword>
<dbReference type="Pfam" id="PF00696">
    <property type="entry name" value="AA_kinase"/>
    <property type="match status" value="1"/>
</dbReference>
<evidence type="ECO:0000256" key="6">
    <source>
        <dbReference type="ARBA" id="ARBA00022490"/>
    </source>
</evidence>
<dbReference type="InterPro" id="IPR036393">
    <property type="entry name" value="AceGlu_kinase-like_sf"/>
</dbReference>
<dbReference type="PANTHER" id="PTHR42833:SF4">
    <property type="entry name" value="URIDYLATE KINASE PUMPKIN, CHLOROPLASTIC"/>
    <property type="match status" value="1"/>
</dbReference>
<dbReference type="EMBL" id="AWVH01000026">
    <property type="protein sequence ID" value="ERJ93324.1"/>
    <property type="molecule type" value="Genomic_DNA"/>
</dbReference>
<keyword evidence="16" id="KW-1185">Reference proteome</keyword>
<evidence type="ECO:0000313" key="16">
    <source>
        <dbReference type="Proteomes" id="UP000016649"/>
    </source>
</evidence>
<evidence type="ECO:0000256" key="3">
    <source>
        <dbReference type="ARBA" id="ARBA00007614"/>
    </source>
</evidence>
<dbReference type="InterPro" id="IPR011818">
    <property type="entry name" value="Uridylate_kinase_arch/spir"/>
</dbReference>